<protein>
    <submittedName>
        <fullName evidence="2">Uncharacterized protein</fullName>
    </submittedName>
</protein>
<proteinExistence type="predicted"/>
<organism evidence="2 3">
    <name type="scientific">Pleomassaria siparia CBS 279.74</name>
    <dbReference type="NCBI Taxonomy" id="1314801"/>
    <lineage>
        <taxon>Eukaryota</taxon>
        <taxon>Fungi</taxon>
        <taxon>Dikarya</taxon>
        <taxon>Ascomycota</taxon>
        <taxon>Pezizomycotina</taxon>
        <taxon>Dothideomycetes</taxon>
        <taxon>Pleosporomycetidae</taxon>
        <taxon>Pleosporales</taxon>
        <taxon>Pleomassariaceae</taxon>
        <taxon>Pleomassaria</taxon>
    </lineage>
</organism>
<reference evidence="2" key="1">
    <citation type="journal article" date="2020" name="Stud. Mycol.">
        <title>101 Dothideomycetes genomes: a test case for predicting lifestyles and emergence of pathogens.</title>
        <authorList>
            <person name="Haridas S."/>
            <person name="Albert R."/>
            <person name="Binder M."/>
            <person name="Bloem J."/>
            <person name="Labutti K."/>
            <person name="Salamov A."/>
            <person name="Andreopoulos B."/>
            <person name="Baker S."/>
            <person name="Barry K."/>
            <person name="Bills G."/>
            <person name="Bluhm B."/>
            <person name="Cannon C."/>
            <person name="Castanera R."/>
            <person name="Culley D."/>
            <person name="Daum C."/>
            <person name="Ezra D."/>
            <person name="Gonzalez J."/>
            <person name="Henrissat B."/>
            <person name="Kuo A."/>
            <person name="Liang C."/>
            <person name="Lipzen A."/>
            <person name="Lutzoni F."/>
            <person name="Magnuson J."/>
            <person name="Mondo S."/>
            <person name="Nolan M."/>
            <person name="Ohm R."/>
            <person name="Pangilinan J."/>
            <person name="Park H.-J."/>
            <person name="Ramirez L."/>
            <person name="Alfaro M."/>
            <person name="Sun H."/>
            <person name="Tritt A."/>
            <person name="Yoshinaga Y."/>
            <person name="Zwiers L.-H."/>
            <person name="Turgeon B."/>
            <person name="Goodwin S."/>
            <person name="Spatafora J."/>
            <person name="Crous P."/>
            <person name="Grigoriev I."/>
        </authorList>
    </citation>
    <scope>NUCLEOTIDE SEQUENCE</scope>
    <source>
        <strain evidence="2">CBS 279.74</strain>
    </source>
</reference>
<evidence type="ECO:0000256" key="1">
    <source>
        <dbReference type="SAM" id="MobiDB-lite"/>
    </source>
</evidence>
<feature type="region of interest" description="Disordered" evidence="1">
    <location>
        <begin position="254"/>
        <end position="274"/>
    </location>
</feature>
<feature type="compositionally biased region" description="Polar residues" evidence="1">
    <location>
        <begin position="368"/>
        <end position="380"/>
    </location>
</feature>
<dbReference type="Proteomes" id="UP000799428">
    <property type="component" value="Unassembled WGS sequence"/>
</dbReference>
<feature type="region of interest" description="Disordered" evidence="1">
    <location>
        <begin position="413"/>
        <end position="477"/>
    </location>
</feature>
<name>A0A6G1KIN0_9PLEO</name>
<accession>A0A6G1KIN0</accession>
<evidence type="ECO:0000313" key="2">
    <source>
        <dbReference type="EMBL" id="KAF2712261.1"/>
    </source>
</evidence>
<dbReference type="AlphaFoldDB" id="A0A6G1KIN0"/>
<feature type="compositionally biased region" description="Low complexity" evidence="1">
    <location>
        <begin position="422"/>
        <end position="437"/>
    </location>
</feature>
<feature type="region of interest" description="Disordered" evidence="1">
    <location>
        <begin position="368"/>
        <end position="391"/>
    </location>
</feature>
<gene>
    <name evidence="2" type="ORF">K504DRAFT_452480</name>
</gene>
<sequence length="477" mass="52237">MCIYVFAYALACKQDDKHKYFLGSNPCGLRSKDPSHQAVRLDFEEAGYSCGFCLAEDHVDIDSDDVKYYPPTSFKVIKENSVDRIMPRSVERCNKNLSDAGSEGSCSSITAAMCGINLSQKSKPAQAAKEITSEIQHAEKRTTYCYQGTRVRTPSERHPSYQTPTNIVPGLGSYLEGFGEVRRDSVAEGIREVTQPHIDKPSMKELENHRRLVTKQLKDISERIQAAKQISASWVHAPPFQPGKAWKSAMSQTLAAQEDQASQDSRFPAVSPSTVLPSTEAHFHSPTAQTYQDQAARNFGPQCTPLGPTAIGGNAWNVASNYTLTTSTYTPTMPLPLHYGVTLLPATSVIRPPHPPLQAINGFSKPSTQTPIQTDANHTPNPKRDFGPIGKPVSRPLLTPFLKTTLPQTNIHHYGYSTGAGRTNNRNRPPNTPTQPRLAMSLPPTILPLGDLMIKSSGKGGKVKDVEKDKGVETAEN</sequence>
<dbReference type="EMBL" id="MU005766">
    <property type="protein sequence ID" value="KAF2712261.1"/>
    <property type="molecule type" value="Genomic_DNA"/>
</dbReference>
<evidence type="ECO:0000313" key="3">
    <source>
        <dbReference type="Proteomes" id="UP000799428"/>
    </source>
</evidence>
<keyword evidence="3" id="KW-1185">Reference proteome</keyword>
<feature type="compositionally biased region" description="Basic and acidic residues" evidence="1">
    <location>
        <begin position="462"/>
        <end position="477"/>
    </location>
</feature>